<dbReference type="PANTHER" id="PTHR43656">
    <property type="entry name" value="BINDING OXIDOREDUCTASE, PUTATIVE (AFU_ORTHOLOGUE AFUA_2G08260)-RELATED"/>
    <property type="match status" value="1"/>
</dbReference>
<dbReference type="Proteomes" id="UP000032366">
    <property type="component" value="Unassembled WGS sequence"/>
</dbReference>
<dbReference type="PANTHER" id="PTHR43656:SF2">
    <property type="entry name" value="BINDING OXIDOREDUCTASE, PUTATIVE (AFU_ORTHOLOGUE AFUA_2G08260)-RELATED"/>
    <property type="match status" value="1"/>
</dbReference>
<dbReference type="InterPro" id="IPR013785">
    <property type="entry name" value="Aldolase_TIM"/>
</dbReference>
<protein>
    <submittedName>
        <fullName evidence="4">NADH:flavin oxidoreductase</fullName>
    </submittedName>
    <submittedName>
        <fullName evidence="5">Putative NADH oxidase-related oxidoreductase protein</fullName>
        <ecNumber evidence="5">1.-.-.-</ecNumber>
    </submittedName>
</protein>
<evidence type="ECO:0000256" key="1">
    <source>
        <dbReference type="ARBA" id="ARBA00022630"/>
    </source>
</evidence>
<evidence type="ECO:0000313" key="6">
    <source>
        <dbReference type="Proteomes" id="UP000032366"/>
    </source>
</evidence>
<dbReference type="InterPro" id="IPR001155">
    <property type="entry name" value="OxRdtase_FMN_N"/>
</dbReference>
<feature type="domain" description="NADH:flavin oxidoreductase/NADH oxidase N-terminal" evidence="3">
    <location>
        <begin position="15"/>
        <end position="329"/>
    </location>
</feature>
<keyword evidence="6" id="KW-1185">Reference proteome</keyword>
<reference evidence="5 7" key="2">
    <citation type="submission" date="2018-06" db="EMBL/GenBank/DDBJ databases">
        <authorList>
            <consortium name="Pathogen Informatics"/>
            <person name="Doyle S."/>
        </authorList>
    </citation>
    <scope>NUCLEOTIDE SEQUENCE [LARGE SCALE GENOMIC DNA]</scope>
    <source>
        <strain evidence="5 7">NCTC13832</strain>
    </source>
</reference>
<dbReference type="EMBL" id="JXWY01000031">
    <property type="protein sequence ID" value="KIX91120.1"/>
    <property type="molecule type" value="Genomic_DNA"/>
</dbReference>
<organism evidence="5 7">
    <name type="scientific">Staphylococcus microti</name>
    <dbReference type="NCBI Taxonomy" id="569857"/>
    <lineage>
        <taxon>Bacteria</taxon>
        <taxon>Bacillati</taxon>
        <taxon>Bacillota</taxon>
        <taxon>Bacilli</taxon>
        <taxon>Bacillales</taxon>
        <taxon>Staphylococcaceae</taxon>
        <taxon>Staphylococcus</taxon>
    </lineage>
</organism>
<sequence length="403" mass="44763">MNKILLEELVLPNGVQLKNRFFKSAMSETMGRKDNNPSDELITLYKHWSKQSIGVIVSGNIMVDRRYLAEPGNVVLDDQSDTLAFSKWAEAVKGQGVPMWVQLNHPGKQMYRSMNQVPIAPSAIPISGSAKSAFRPPRQMSMYEIKETIKKFVSAGIKAKEAGFTGVQIHAAHGYLINQFLSPADNQRTDRYGGSLENRMRFLIEIYQGLRESLGSDFTIALKLNASDFKEDGFGFEDCQQVVKTMSELGIDLIEISGGNYEAPVFGRESESGASFLTYAVALSKLTDVPIVSTGGFRQKNQMEEAIESGVSMIGLARPFVLYSNLVEVYQKTGDINLSTPRLTTKLSKIDQALGPIIGVSYYEAQMKQIGSQRDIKISTNAWPYLLQTIKAHGLTALKPRRR</sequence>
<gene>
    <name evidence="5" type="ORF">NCTC13832_01955</name>
    <name evidence="4" type="ORF">TP70_04020</name>
</gene>
<dbReference type="Proteomes" id="UP000254100">
    <property type="component" value="Unassembled WGS sequence"/>
</dbReference>
<keyword evidence="2 5" id="KW-0560">Oxidoreductase</keyword>
<dbReference type="CDD" id="cd04733">
    <property type="entry name" value="OYE_like_2_FMN"/>
    <property type="match status" value="1"/>
</dbReference>
<evidence type="ECO:0000313" key="7">
    <source>
        <dbReference type="Proteomes" id="UP000254100"/>
    </source>
</evidence>
<dbReference type="OrthoDB" id="9772736at2"/>
<dbReference type="EMBL" id="UHDT01000001">
    <property type="protein sequence ID" value="SUM58207.1"/>
    <property type="molecule type" value="Genomic_DNA"/>
</dbReference>
<dbReference type="RefSeq" id="WP_044359628.1">
    <property type="nucleotide sequence ID" value="NZ_JXWY01000031.1"/>
</dbReference>
<accession>A0A0D6XRN8</accession>
<dbReference type="GO" id="GO:0016491">
    <property type="term" value="F:oxidoreductase activity"/>
    <property type="evidence" value="ECO:0007669"/>
    <property type="project" value="UniProtKB-KW"/>
</dbReference>
<dbReference type="InterPro" id="IPR051799">
    <property type="entry name" value="NADH_flavin_oxidoreductase"/>
</dbReference>
<evidence type="ECO:0000256" key="2">
    <source>
        <dbReference type="ARBA" id="ARBA00023002"/>
    </source>
</evidence>
<keyword evidence="1" id="KW-0285">Flavoprotein</keyword>
<evidence type="ECO:0000313" key="5">
    <source>
        <dbReference type="EMBL" id="SUM58207.1"/>
    </source>
</evidence>
<dbReference type="AlphaFoldDB" id="A0A0D6XRN8"/>
<dbReference type="Pfam" id="PF00724">
    <property type="entry name" value="Oxidored_FMN"/>
    <property type="match status" value="1"/>
</dbReference>
<dbReference type="SUPFAM" id="SSF51395">
    <property type="entry name" value="FMN-linked oxidoreductases"/>
    <property type="match status" value="1"/>
</dbReference>
<name>A0A0D6XRN8_9STAP</name>
<proteinExistence type="predicted"/>
<evidence type="ECO:0000313" key="4">
    <source>
        <dbReference type="EMBL" id="KIX91120.1"/>
    </source>
</evidence>
<dbReference type="Gene3D" id="3.20.20.70">
    <property type="entry name" value="Aldolase class I"/>
    <property type="match status" value="1"/>
</dbReference>
<dbReference type="STRING" id="569857.TP70_04020"/>
<reference evidence="4 6" key="1">
    <citation type="submission" date="2015-01" db="EMBL/GenBank/DDBJ databases">
        <authorList>
            <person name="Guo J."/>
        </authorList>
    </citation>
    <scope>NUCLEOTIDE SEQUENCE [LARGE SCALE GENOMIC DNA]</scope>
    <source>
        <strain evidence="4 6">DSM 22147</strain>
    </source>
</reference>
<dbReference type="EC" id="1.-.-.-" evidence="5"/>
<evidence type="ECO:0000259" key="3">
    <source>
        <dbReference type="Pfam" id="PF00724"/>
    </source>
</evidence>
<dbReference type="GO" id="GO:0010181">
    <property type="term" value="F:FMN binding"/>
    <property type="evidence" value="ECO:0007669"/>
    <property type="project" value="InterPro"/>
</dbReference>